<dbReference type="PANTHER" id="PTHR42705:SF2">
    <property type="entry name" value="BIFUNCTIONAL NON-HOMOLOGOUS END JOINING PROTEIN LIGD"/>
    <property type="match status" value="1"/>
</dbReference>
<dbReference type="PATRIC" id="fig|1679170.3.peg.2186"/>
<comment type="caution">
    <text evidence="2">The sequence shown here is derived from an EMBL/GenBank/DDBJ whole genome shotgun (WGS) entry which is preliminary data.</text>
</comment>
<accession>A0A0K9GT31</accession>
<feature type="domain" description="DNA ligase D polymerase" evidence="1">
    <location>
        <begin position="3"/>
        <end position="99"/>
    </location>
</feature>
<dbReference type="InterPro" id="IPR014145">
    <property type="entry name" value="LigD_pol_dom"/>
</dbReference>
<dbReference type="Pfam" id="PF21686">
    <property type="entry name" value="LigD_Prim-Pol"/>
    <property type="match status" value="1"/>
</dbReference>
<gene>
    <name evidence="2" type="ORF">AC625_09830</name>
</gene>
<organism evidence="2 3">
    <name type="scientific">Peribacillus loiseleuriae</name>
    <dbReference type="NCBI Taxonomy" id="1679170"/>
    <lineage>
        <taxon>Bacteria</taxon>
        <taxon>Bacillati</taxon>
        <taxon>Bacillota</taxon>
        <taxon>Bacilli</taxon>
        <taxon>Bacillales</taxon>
        <taxon>Bacillaceae</taxon>
        <taxon>Peribacillus</taxon>
    </lineage>
</organism>
<keyword evidence="3" id="KW-1185">Reference proteome</keyword>
<dbReference type="PANTHER" id="PTHR42705">
    <property type="entry name" value="BIFUNCTIONAL NON-HOMOLOGOUS END JOINING PROTEIN LIGD"/>
    <property type="match status" value="1"/>
</dbReference>
<protein>
    <recommendedName>
        <fullName evidence="1">DNA ligase D polymerase domain-containing protein</fullName>
    </recommendedName>
</protein>
<dbReference type="AlphaFoldDB" id="A0A0K9GT31"/>
<dbReference type="OrthoDB" id="9802472at2"/>
<proteinExistence type="predicted"/>
<dbReference type="EMBL" id="LFZW01000001">
    <property type="protein sequence ID" value="KMY49795.1"/>
    <property type="molecule type" value="Genomic_DNA"/>
</dbReference>
<dbReference type="STRING" id="1679170.AC625_09830"/>
<name>A0A0K9GT31_9BACI</name>
<dbReference type="Proteomes" id="UP000037146">
    <property type="component" value="Unassembled WGS sequence"/>
</dbReference>
<reference evidence="3" key="1">
    <citation type="submission" date="2015-07" db="EMBL/GenBank/DDBJ databases">
        <title>Genome sequencing project for genomic taxonomy and phylogenomics of Bacillus-like bacteria.</title>
        <authorList>
            <person name="Liu B."/>
            <person name="Wang J."/>
            <person name="Zhu Y."/>
            <person name="Liu G."/>
            <person name="Chen Q."/>
            <person name="Chen Z."/>
            <person name="Lan J."/>
            <person name="Che J."/>
            <person name="Ge C."/>
            <person name="Shi H."/>
            <person name="Pan Z."/>
            <person name="Liu X."/>
        </authorList>
    </citation>
    <scope>NUCLEOTIDE SEQUENCE [LARGE SCALE GENOMIC DNA]</scope>
    <source>
        <strain evidence="3">FJAT-27997</strain>
    </source>
</reference>
<evidence type="ECO:0000313" key="3">
    <source>
        <dbReference type="Proteomes" id="UP000037146"/>
    </source>
</evidence>
<evidence type="ECO:0000313" key="2">
    <source>
        <dbReference type="EMBL" id="KMY49795.1"/>
    </source>
</evidence>
<evidence type="ECO:0000259" key="1">
    <source>
        <dbReference type="Pfam" id="PF21686"/>
    </source>
</evidence>
<dbReference type="RefSeq" id="WP_049681142.1">
    <property type="nucleotide sequence ID" value="NZ_LFZW01000001.1"/>
</dbReference>
<dbReference type="InterPro" id="IPR052171">
    <property type="entry name" value="NHEJ_LigD"/>
</dbReference>
<dbReference type="Gene3D" id="3.90.920.10">
    <property type="entry name" value="DNA primase, PRIM domain"/>
    <property type="match status" value="1"/>
</dbReference>
<sequence length="103" mass="11789">MYELVLDLDPPSEEKSSLAVKAALEIYQVLKPLGIIAFIKTSGNKGLQVHIPLPKETFTYDDTRIFTTFLGDYLKSTFPDDFTTERLKKNRHQRLYLDFGSTS</sequence>